<dbReference type="RefSeq" id="WP_012543459.1">
    <property type="nucleotide sequence ID" value="NC_011295.1"/>
</dbReference>
<dbReference type="CDD" id="cd02037">
    <property type="entry name" value="Mrp_NBP35"/>
    <property type="match status" value="1"/>
</dbReference>
<dbReference type="GO" id="GO:0140663">
    <property type="term" value="F:ATP-dependent FeS chaperone activity"/>
    <property type="evidence" value="ECO:0007669"/>
    <property type="project" value="InterPro"/>
</dbReference>
<dbReference type="GO" id="GO:0005524">
    <property type="term" value="F:ATP binding"/>
    <property type="evidence" value="ECO:0007669"/>
    <property type="project" value="UniProtKB-UniRule"/>
</dbReference>
<dbReference type="PROSITE" id="PS01215">
    <property type="entry name" value="MRP"/>
    <property type="match status" value="1"/>
</dbReference>
<evidence type="ECO:0000256" key="6">
    <source>
        <dbReference type="HAMAP-Rule" id="MF_02040"/>
    </source>
</evidence>
<reference evidence="9" key="1">
    <citation type="submission" date="2008-08" db="EMBL/GenBank/DDBJ databases">
        <title>The complete genome sequence of Coprothermobacter proteolyticus strain ATCC 5245 / DSM 5265 / BT.</title>
        <authorList>
            <person name="Dodson R.J."/>
            <person name="Durkin A.S."/>
            <person name="Wu M."/>
            <person name="Eisen J."/>
            <person name="Sutton G."/>
        </authorList>
    </citation>
    <scope>NUCLEOTIDE SEQUENCE [LARGE SCALE GENOMIC DNA]</scope>
    <source>
        <strain evidence="9">ATCC 35245 / DSM 5265 / OCM 4 / BT</strain>
    </source>
</reference>
<dbReference type="STRING" id="309798.COPRO5265_0074"/>
<dbReference type="HAMAP" id="MF_02040">
    <property type="entry name" value="Mrp_NBP35"/>
    <property type="match status" value="1"/>
</dbReference>
<dbReference type="eggNOG" id="COG0489">
    <property type="taxonomic scope" value="Bacteria"/>
</dbReference>
<comment type="subunit">
    <text evidence="6">Homodimer.</text>
</comment>
<dbReference type="InterPro" id="IPR044304">
    <property type="entry name" value="NUBPL-like"/>
</dbReference>
<keyword evidence="4 6" id="KW-0408">Iron</keyword>
<dbReference type="GO" id="GO:0016887">
    <property type="term" value="F:ATP hydrolysis activity"/>
    <property type="evidence" value="ECO:0007669"/>
    <property type="project" value="UniProtKB-UniRule"/>
</dbReference>
<gene>
    <name evidence="8" type="ordered locus">COPRO5265_0074</name>
</gene>
<dbReference type="EMBL" id="CP001145">
    <property type="protein sequence ID" value="ACI16807.1"/>
    <property type="molecule type" value="Genomic_DNA"/>
</dbReference>
<evidence type="ECO:0000256" key="1">
    <source>
        <dbReference type="ARBA" id="ARBA00022723"/>
    </source>
</evidence>
<dbReference type="OrthoDB" id="9809679at2"/>
<dbReference type="FunFam" id="3.40.50.300:FF:001119">
    <property type="entry name" value="Iron-sulfur cluster carrier protein"/>
    <property type="match status" value="1"/>
</dbReference>
<dbReference type="KEGG" id="cpo:COPRO5265_0074"/>
<proteinExistence type="inferred from homology"/>
<dbReference type="GO" id="GO:0046872">
    <property type="term" value="F:metal ion binding"/>
    <property type="evidence" value="ECO:0007669"/>
    <property type="project" value="UniProtKB-KW"/>
</dbReference>
<dbReference type="HOGENOM" id="CLU_024839_0_2_9"/>
<keyword evidence="9" id="KW-1185">Reference proteome</keyword>
<name>B5Y6P9_COPPD</name>
<evidence type="ECO:0000256" key="2">
    <source>
        <dbReference type="ARBA" id="ARBA00022741"/>
    </source>
</evidence>
<reference evidence="8 9" key="2">
    <citation type="journal article" date="2014" name="Genome Announc.">
        <title>Complete Genome Sequence of Coprothermobacter proteolyticus DSM 5265.</title>
        <authorList>
            <person name="Alexiev A."/>
            <person name="Coil D.A."/>
            <person name="Badger J.H."/>
            <person name="Enticknap J."/>
            <person name="Ward N."/>
            <person name="Robb F.T."/>
            <person name="Eisen J.A."/>
        </authorList>
    </citation>
    <scope>NUCLEOTIDE SEQUENCE [LARGE SCALE GENOMIC DNA]</scope>
    <source>
        <strain evidence="9">ATCC 35245 / DSM 5265 / OCM 4 / BT</strain>
    </source>
</reference>
<comment type="similarity">
    <text evidence="6">Belongs to the Mrp/NBP35 ATP-binding proteins family.</text>
</comment>
<organism evidence="8 9">
    <name type="scientific">Coprothermobacter proteolyticus (strain ATCC 35245 / DSM 5265 / OCM 4 / BT)</name>
    <dbReference type="NCBI Taxonomy" id="309798"/>
    <lineage>
        <taxon>Bacteria</taxon>
        <taxon>Pseudomonadati</taxon>
        <taxon>Coprothermobacterota</taxon>
        <taxon>Coprothermobacteria</taxon>
        <taxon>Coprothermobacterales</taxon>
        <taxon>Coprothermobacteraceae</taxon>
        <taxon>Coprothermobacter</taxon>
    </lineage>
</organism>
<evidence type="ECO:0000256" key="5">
    <source>
        <dbReference type="ARBA" id="ARBA00023014"/>
    </source>
</evidence>
<evidence type="ECO:0000256" key="3">
    <source>
        <dbReference type="ARBA" id="ARBA00022840"/>
    </source>
</evidence>
<feature type="binding site" evidence="6">
    <location>
        <begin position="33"/>
        <end position="40"/>
    </location>
    <ligand>
        <name>ATP</name>
        <dbReference type="ChEBI" id="CHEBI:30616"/>
    </ligand>
</feature>
<evidence type="ECO:0000313" key="9">
    <source>
        <dbReference type="Proteomes" id="UP000001732"/>
    </source>
</evidence>
<evidence type="ECO:0000256" key="7">
    <source>
        <dbReference type="SAM" id="MobiDB-lite"/>
    </source>
</evidence>
<keyword evidence="1 6" id="KW-0479">Metal-binding</keyword>
<dbReference type="GO" id="GO:0016226">
    <property type="term" value="P:iron-sulfur cluster assembly"/>
    <property type="evidence" value="ECO:0007669"/>
    <property type="project" value="InterPro"/>
</dbReference>
<dbReference type="SUPFAM" id="SSF52540">
    <property type="entry name" value="P-loop containing nucleoside triphosphate hydrolases"/>
    <property type="match status" value="1"/>
</dbReference>
<dbReference type="Gene3D" id="3.40.50.300">
    <property type="entry name" value="P-loop containing nucleotide triphosphate hydrolases"/>
    <property type="match status" value="1"/>
</dbReference>
<dbReference type="PANTHER" id="PTHR42961">
    <property type="entry name" value="IRON-SULFUR PROTEIN NUBPL"/>
    <property type="match status" value="1"/>
</dbReference>
<dbReference type="Proteomes" id="UP000001732">
    <property type="component" value="Chromosome"/>
</dbReference>
<dbReference type="InterPro" id="IPR019591">
    <property type="entry name" value="Mrp/NBP35_ATP-bd"/>
</dbReference>
<feature type="region of interest" description="Disordered" evidence="7">
    <location>
        <begin position="1"/>
        <end position="20"/>
    </location>
</feature>
<keyword evidence="6" id="KW-0378">Hydrolase</keyword>
<protein>
    <recommendedName>
        <fullName evidence="6">Iron-sulfur cluster carrier protein</fullName>
    </recommendedName>
</protein>
<dbReference type="InterPro" id="IPR000808">
    <property type="entry name" value="Mrp-like_CS"/>
</dbReference>
<evidence type="ECO:0000313" key="8">
    <source>
        <dbReference type="EMBL" id="ACI16807.1"/>
    </source>
</evidence>
<sequence length="270" mass="29072">MSENKGNMPLGADNSLTPSEDSEMSHVIAVVSGKGGVGKSTVTALLAVELAKRGYKVGILDADLTGASIPYLFGLQGLLKVTEKGLLEPMKTAQFGIKVVSIALVMENPEMAVIWRGPLLSKAIQQFWTDVDWGELDYLLVDMPPGTSDVPLTVMQMLPLDGVVVVTSPQDMARSVVKKAYHMANQLQVPVLGLVENMSYVTCPHCGERFSIFGQKPLTEAAQEFNVQVCVELPVDPQLAELTDQGNIEQITVATSSSLKELVDALETLN</sequence>
<comment type="function">
    <text evidence="6">Binds and transfers iron-sulfur (Fe-S) clusters to target apoproteins. Can hydrolyze ATP.</text>
</comment>
<keyword evidence="2 6" id="KW-0547">Nucleotide-binding</keyword>
<dbReference type="PANTHER" id="PTHR42961:SF2">
    <property type="entry name" value="IRON-SULFUR PROTEIN NUBPL"/>
    <property type="match status" value="1"/>
</dbReference>
<evidence type="ECO:0000256" key="4">
    <source>
        <dbReference type="ARBA" id="ARBA00023004"/>
    </source>
</evidence>
<keyword evidence="3 6" id="KW-0067">ATP-binding</keyword>
<accession>B5Y6P9</accession>
<dbReference type="GO" id="GO:0051539">
    <property type="term" value="F:4 iron, 4 sulfur cluster binding"/>
    <property type="evidence" value="ECO:0007669"/>
    <property type="project" value="TreeGrafter"/>
</dbReference>
<keyword evidence="5 6" id="KW-0411">Iron-sulfur</keyword>
<dbReference type="AlphaFoldDB" id="B5Y6P9"/>
<dbReference type="InterPro" id="IPR027417">
    <property type="entry name" value="P-loop_NTPase"/>
</dbReference>
<dbReference type="InterPro" id="IPR033756">
    <property type="entry name" value="YlxH/NBP35"/>
</dbReference>
<dbReference type="Pfam" id="PF10609">
    <property type="entry name" value="ParA"/>
    <property type="match status" value="1"/>
</dbReference>